<keyword evidence="1" id="KW-0175">Coiled coil</keyword>
<feature type="region of interest" description="Disordered" evidence="2">
    <location>
        <begin position="130"/>
        <end position="248"/>
    </location>
</feature>
<proteinExistence type="predicted"/>
<feature type="coiled-coil region" evidence="1">
    <location>
        <begin position="609"/>
        <end position="687"/>
    </location>
</feature>
<evidence type="ECO:0000313" key="3">
    <source>
        <dbReference type="EMBL" id="CEM22069.1"/>
    </source>
</evidence>
<sequence>DFLLDRARQHDKRRLLIKAAISWKASHSSALFEARRCEMKKKTEALLTRLERLAGQQQGRRDLSVSSTAASCNNSFADSGGIDSVQLQVDMDRCIASTATACKRSQEVLSLSESLSSERRLMEEAASLLRQETDVVHKNRNEKQSHCRPSEDKHGSTGRKSHYGATAPAPHDRSISSLDPPSKRDPGRPPRPSRSSPHPLKNSVTKLRSVQAHNGKPIHRDLPTHTPSDPPSKSMGGSPCLSAGCLNEKGDQSDDVQFFNDGIRLITNSTTTPFSPTPLATERARTPEPSAQAPSTFLDAPGVHADAHEHISTALHLLHKGDPHPSLLSPHPLPHALHTSFCTETRPWYEDQTHSGDSLCTTSAPALFSCTWENPPSQQKEVHRNETEGHFQKKQPLFPPRDMDKALRALDCDWRFIQDRTSPPFPSLPYPPSSSSASWQYIGDESRLLPPPFSSYSQCWHSPGGDQGESAFAEDGVPFSRIDACERFGRLSGCGPVAHAQDPCLSLSVDCESLKEEKHREDLGIGREFSCWALAPAALNSGRVQTDKRNECNSKCCAQRTEKCPEGVSAYRDRSRMDSSRRQTRTGIGRGTDSSHPPRETRTPSLLILERIEERAKERQRRRAELQEKYEDARREREEAARYAEAEKQAAEEEARRAAAAEKAEHARAAAMERERVEREAEARRERLRTAVRFRRLFLTRTAFQSLREIWEESVQISRLACEFRIAATLDRVFCSWRTGLTLQGREEEESLRAFETRKKTLVQTQAFRILLEDFQEGRSGEEQKVQQVRRRLLDRRAPRLFCAWREAVDETVAFRVQKAREGYKQKMVRRVIRSWQVQMKEGGVKKGGMWRGEGEGLPMYEDGAVVEEVSAGSSAVNIEERLASFGLEVVEPLE</sequence>
<evidence type="ECO:0000256" key="2">
    <source>
        <dbReference type="SAM" id="MobiDB-lite"/>
    </source>
</evidence>
<evidence type="ECO:0008006" key="4">
    <source>
        <dbReference type="Google" id="ProtNLM"/>
    </source>
</evidence>
<accession>A0A0G4G2X7</accession>
<feature type="compositionally biased region" description="Basic and acidic residues" evidence="2">
    <location>
        <begin position="568"/>
        <end position="581"/>
    </location>
</feature>
<feature type="non-terminal residue" evidence="3">
    <location>
        <position position="1"/>
    </location>
</feature>
<feature type="region of interest" description="Disordered" evidence="2">
    <location>
        <begin position="568"/>
        <end position="607"/>
    </location>
</feature>
<feature type="compositionally biased region" description="Polar residues" evidence="2">
    <location>
        <begin position="202"/>
        <end position="212"/>
    </location>
</feature>
<gene>
    <name evidence="3" type="ORF">Cvel_19859</name>
</gene>
<evidence type="ECO:0000256" key="1">
    <source>
        <dbReference type="SAM" id="Coils"/>
    </source>
</evidence>
<reference evidence="3" key="1">
    <citation type="submission" date="2014-11" db="EMBL/GenBank/DDBJ databases">
        <authorList>
            <person name="Otto D Thomas"/>
            <person name="Naeem Raeece"/>
        </authorList>
    </citation>
    <scope>NUCLEOTIDE SEQUENCE</scope>
</reference>
<feature type="compositionally biased region" description="Basic and acidic residues" evidence="2">
    <location>
        <begin position="131"/>
        <end position="155"/>
    </location>
</feature>
<dbReference type="VEuPathDB" id="CryptoDB:Cvel_19859"/>
<dbReference type="AlphaFoldDB" id="A0A0G4G2X7"/>
<name>A0A0G4G2X7_9ALVE</name>
<dbReference type="EMBL" id="CDMZ01000817">
    <property type="protein sequence ID" value="CEM22069.1"/>
    <property type="molecule type" value="Genomic_DNA"/>
</dbReference>
<protein>
    <recommendedName>
        <fullName evidence="4">Sfi1 spindle body domain-containing protein</fullName>
    </recommendedName>
</protein>
<organism evidence="3">
    <name type="scientific">Chromera velia CCMP2878</name>
    <dbReference type="NCBI Taxonomy" id="1169474"/>
    <lineage>
        <taxon>Eukaryota</taxon>
        <taxon>Sar</taxon>
        <taxon>Alveolata</taxon>
        <taxon>Colpodellida</taxon>
        <taxon>Chromeraceae</taxon>
        <taxon>Chromera</taxon>
    </lineage>
</organism>